<evidence type="ECO:0000313" key="2">
    <source>
        <dbReference type="EMBL" id="BBA32496.1"/>
    </source>
</evidence>
<dbReference type="KEGG" id="mmai:sS8_0531"/>
<dbReference type="PANTHER" id="PTHR38591">
    <property type="entry name" value="HYDROLASE"/>
    <property type="match status" value="1"/>
</dbReference>
<dbReference type="InterPro" id="IPR010791">
    <property type="entry name" value="AttH_dom"/>
</dbReference>
<dbReference type="InterPro" id="IPR023374">
    <property type="entry name" value="AttH-like_dom_sf"/>
</dbReference>
<dbReference type="Pfam" id="PF17186">
    <property type="entry name" value="Lipocalin_9"/>
    <property type="match status" value="1"/>
</dbReference>
<evidence type="ECO:0000313" key="3">
    <source>
        <dbReference type="Proteomes" id="UP000266313"/>
    </source>
</evidence>
<dbReference type="Proteomes" id="UP000266313">
    <property type="component" value="Chromosome"/>
</dbReference>
<keyword evidence="2" id="KW-0378">Hydrolase</keyword>
<dbReference type="EMBL" id="AP017928">
    <property type="protein sequence ID" value="BBA32496.1"/>
    <property type="molecule type" value="Genomic_DNA"/>
</dbReference>
<dbReference type="GO" id="GO:0016787">
    <property type="term" value="F:hydrolase activity"/>
    <property type="evidence" value="ECO:0007669"/>
    <property type="project" value="UniProtKB-KW"/>
</dbReference>
<proteinExistence type="predicted"/>
<dbReference type="Gene3D" id="2.40.370.10">
    <property type="entry name" value="AttH-like domain"/>
    <property type="match status" value="2"/>
</dbReference>
<dbReference type="PANTHER" id="PTHR38591:SF1">
    <property type="entry name" value="BLL1000 PROTEIN"/>
    <property type="match status" value="1"/>
</dbReference>
<dbReference type="AlphaFoldDB" id="A0A250KLS5"/>
<accession>A0A250KLS5</accession>
<gene>
    <name evidence="2" type="ORF">sS8_0531</name>
</gene>
<name>A0A250KLS5_9GAMM</name>
<sequence>MPFSAYSKALRKIAERFPDQRSDRSLSFPADHGAHPNVPAEIWEFTVQMQSADGYRYGLVQSFTRFGLGPEQPQRPSAWAAREVYRGLFAFLDANRRQYGASERFARAALGMSGYDPVSGLLWLDHWKVRVPLGEPRSYTLQGEARGTRIDLRLEPRKPAVALDPRNFPAAAGGRLQGYILSRLAISGTIHTGGRHHKVTGRAWLNRSWGKIAPPGGQIALNRYQMQLDDGREFLILQLRRKDGSAAPLASGLMIEADGGARAISRNHVRVEPGAAWLGAGGIKYPLEWSVQLPGLETELRLSPLVENQEIAGSVRAWSGAVSVSGTGRDGKALSGQGFMELSGY</sequence>
<keyword evidence="3" id="KW-1185">Reference proteome</keyword>
<dbReference type="SUPFAM" id="SSF159245">
    <property type="entry name" value="AttH-like"/>
    <property type="match status" value="1"/>
</dbReference>
<feature type="domain" description="AttH" evidence="1">
    <location>
        <begin position="41"/>
        <end position="211"/>
    </location>
</feature>
<organism evidence="2 3">
    <name type="scientific">Methylocaldum marinum</name>
    <dbReference type="NCBI Taxonomy" id="1432792"/>
    <lineage>
        <taxon>Bacteria</taxon>
        <taxon>Pseudomonadati</taxon>
        <taxon>Pseudomonadota</taxon>
        <taxon>Gammaproteobacteria</taxon>
        <taxon>Methylococcales</taxon>
        <taxon>Methylococcaceae</taxon>
        <taxon>Methylocaldum</taxon>
    </lineage>
</organism>
<reference evidence="2 3" key="1">
    <citation type="submission" date="2016-12" db="EMBL/GenBank/DDBJ databases">
        <title>Genome sequencing of Methylocaldum marinum.</title>
        <authorList>
            <person name="Takeuchi M."/>
            <person name="Kamagata Y."/>
            <person name="Hiraoka S."/>
            <person name="Oshima K."/>
            <person name="Hattori M."/>
            <person name="Iwasaki W."/>
        </authorList>
    </citation>
    <scope>NUCLEOTIDE SEQUENCE [LARGE SCALE GENOMIC DNA]</scope>
    <source>
        <strain evidence="2 3">S8</strain>
    </source>
</reference>
<protein>
    <submittedName>
        <fullName evidence="2">Secreted hydrolase-like protein</fullName>
    </submittedName>
</protein>
<dbReference type="Pfam" id="PF07143">
    <property type="entry name" value="CrtC"/>
    <property type="match status" value="1"/>
</dbReference>
<evidence type="ECO:0000259" key="1">
    <source>
        <dbReference type="Pfam" id="PF07143"/>
    </source>
</evidence>